<dbReference type="InterPro" id="IPR011005">
    <property type="entry name" value="Dihydropteroate_synth-like_sf"/>
</dbReference>
<reference evidence="15 16" key="1">
    <citation type="submission" date="2019-05" db="EMBL/GenBank/DDBJ databases">
        <title>Genomic analysis of Lentibacillus sp. NKC220-2.</title>
        <authorList>
            <person name="Oh Y.J."/>
        </authorList>
    </citation>
    <scope>NUCLEOTIDE SEQUENCE [LARGE SCALE GENOMIC DNA]</scope>
    <source>
        <strain evidence="15 16">NKC220-2</strain>
    </source>
</reference>
<comment type="pathway">
    <text evidence="3 13">Cofactor biosynthesis; tetrahydrofolate biosynthesis; 7,8-dihydrofolate from 2-amino-4-hydroxy-6-hydroxymethyl-7,8-dihydropteridine diphosphate and 4-aminobenzoate: step 1/2.</text>
</comment>
<comment type="catalytic activity">
    <reaction evidence="1">
        <text>(7,8-dihydropterin-6-yl)methyl diphosphate + 4-aminobenzoate = 7,8-dihydropteroate + diphosphate</text>
        <dbReference type="Rhea" id="RHEA:19949"/>
        <dbReference type="ChEBI" id="CHEBI:17836"/>
        <dbReference type="ChEBI" id="CHEBI:17839"/>
        <dbReference type="ChEBI" id="CHEBI:33019"/>
        <dbReference type="ChEBI" id="CHEBI:72950"/>
        <dbReference type="EC" id="2.5.1.15"/>
    </reaction>
</comment>
<evidence type="ECO:0000256" key="6">
    <source>
        <dbReference type="ARBA" id="ARBA00016919"/>
    </source>
</evidence>
<gene>
    <name evidence="15" type="primary">folP</name>
    <name evidence="15" type="ORF">FFL34_09535</name>
</gene>
<comment type="similarity">
    <text evidence="4 13">Belongs to the DHPS family.</text>
</comment>
<protein>
    <recommendedName>
        <fullName evidence="6 13">Dihydropteroate synthase</fullName>
        <shortName evidence="13">DHPS</shortName>
        <ecNumber evidence="5 13">2.5.1.15</ecNumber>
    </recommendedName>
    <alternativeName>
        <fullName evidence="11 13">Dihydropteroate pyrophosphorylase</fullName>
    </alternativeName>
</protein>
<dbReference type="NCBIfam" id="TIGR01496">
    <property type="entry name" value="DHPS"/>
    <property type="match status" value="1"/>
</dbReference>
<evidence type="ECO:0000256" key="11">
    <source>
        <dbReference type="ARBA" id="ARBA00030193"/>
    </source>
</evidence>
<dbReference type="InterPro" id="IPR006390">
    <property type="entry name" value="DHP_synth_dom"/>
</dbReference>
<comment type="cofactor">
    <cofactor evidence="2 13">
        <name>Mg(2+)</name>
        <dbReference type="ChEBI" id="CHEBI:18420"/>
    </cofactor>
</comment>
<organism evidence="15 16">
    <name type="scientific">Lentibacillus cibarius</name>
    <dbReference type="NCBI Taxonomy" id="2583219"/>
    <lineage>
        <taxon>Bacteria</taxon>
        <taxon>Bacillati</taxon>
        <taxon>Bacillota</taxon>
        <taxon>Bacilli</taxon>
        <taxon>Bacillales</taxon>
        <taxon>Bacillaceae</taxon>
        <taxon>Lentibacillus</taxon>
    </lineage>
</organism>
<dbReference type="FunFam" id="3.20.20.20:FF:000006">
    <property type="entry name" value="Dihydropteroate synthase"/>
    <property type="match status" value="1"/>
</dbReference>
<keyword evidence="10 13" id="KW-0289">Folate biosynthesis</keyword>
<dbReference type="GO" id="GO:0005829">
    <property type="term" value="C:cytosol"/>
    <property type="evidence" value="ECO:0007669"/>
    <property type="project" value="TreeGrafter"/>
</dbReference>
<dbReference type="CDD" id="cd00739">
    <property type="entry name" value="DHPS"/>
    <property type="match status" value="1"/>
</dbReference>
<sequence>MELVTQTKTYNLSERTHVMGILNITPDSFSDGGNYTTVDQAIEQATLMEKQGADMIDIGGESTRPDHEPVSLQDELDRVIPMVRAVKEHVTIPISIDTYKAETARQALEAGAEIINDVWGAKREPEIAKIAAAYNAPIILMHNRTNKDYMSIIDDMKHDLQESITIALNAGVSPDNIILDPGIGFAKTPDDNLTVMNHLEDFSELGYPILLGTSRKSFIGNILDLPAAERDNGTGATTCLGITKGIQIVRVHNVQLNVELARMMDAMLFKREVKSNG</sequence>
<dbReference type="GO" id="GO:0046654">
    <property type="term" value="P:tetrahydrofolate biosynthetic process"/>
    <property type="evidence" value="ECO:0007669"/>
    <property type="project" value="UniProtKB-UniPathway"/>
</dbReference>
<dbReference type="Gene3D" id="3.20.20.20">
    <property type="entry name" value="Dihydropteroate synthase-like"/>
    <property type="match status" value="1"/>
</dbReference>
<evidence type="ECO:0000313" key="15">
    <source>
        <dbReference type="EMBL" id="TMN22347.1"/>
    </source>
</evidence>
<evidence type="ECO:0000256" key="8">
    <source>
        <dbReference type="ARBA" id="ARBA00022723"/>
    </source>
</evidence>
<dbReference type="Pfam" id="PF00809">
    <property type="entry name" value="Pterin_bind"/>
    <property type="match status" value="1"/>
</dbReference>
<feature type="domain" description="Pterin-binding" evidence="14">
    <location>
        <begin position="16"/>
        <end position="262"/>
    </location>
</feature>
<dbReference type="PANTHER" id="PTHR20941">
    <property type="entry name" value="FOLATE SYNTHESIS PROTEINS"/>
    <property type="match status" value="1"/>
</dbReference>
<evidence type="ECO:0000256" key="1">
    <source>
        <dbReference type="ARBA" id="ARBA00000012"/>
    </source>
</evidence>
<proteinExistence type="inferred from homology"/>
<accession>A0A5S3QKT6</accession>
<dbReference type="OrthoDB" id="9811744at2"/>
<dbReference type="EMBL" id="VCIA01000001">
    <property type="protein sequence ID" value="TMN22347.1"/>
    <property type="molecule type" value="Genomic_DNA"/>
</dbReference>
<dbReference type="UniPathway" id="UPA00077">
    <property type="reaction ID" value="UER00156"/>
</dbReference>
<evidence type="ECO:0000256" key="2">
    <source>
        <dbReference type="ARBA" id="ARBA00001946"/>
    </source>
</evidence>
<name>A0A5S3QKT6_9BACI</name>
<dbReference type="GO" id="GO:0046872">
    <property type="term" value="F:metal ion binding"/>
    <property type="evidence" value="ECO:0007669"/>
    <property type="project" value="UniProtKB-KW"/>
</dbReference>
<evidence type="ECO:0000256" key="10">
    <source>
        <dbReference type="ARBA" id="ARBA00022909"/>
    </source>
</evidence>
<dbReference type="AlphaFoldDB" id="A0A5S3QKT6"/>
<comment type="caution">
    <text evidence="15">The sequence shown here is derived from an EMBL/GenBank/DDBJ whole genome shotgun (WGS) entry which is preliminary data.</text>
</comment>
<dbReference type="InterPro" id="IPR000489">
    <property type="entry name" value="Pterin-binding_dom"/>
</dbReference>
<dbReference type="RefSeq" id="WP_138603256.1">
    <property type="nucleotide sequence ID" value="NZ_VCIA01000001.1"/>
</dbReference>
<dbReference type="InterPro" id="IPR045031">
    <property type="entry name" value="DHP_synth-like"/>
</dbReference>
<comment type="function">
    <text evidence="12 13">Catalyzes the condensation of para-aminobenzoate (pABA) with 6-hydroxymethyl-7,8-dihydropterin diphosphate (DHPt-PP) to form 7,8-dihydropteroate (H2Pte), the immediate precursor of folate derivatives.</text>
</comment>
<evidence type="ECO:0000259" key="14">
    <source>
        <dbReference type="PROSITE" id="PS50972"/>
    </source>
</evidence>
<keyword evidence="7 13" id="KW-0808">Transferase</keyword>
<dbReference type="EC" id="2.5.1.15" evidence="5 13"/>
<evidence type="ECO:0000256" key="12">
    <source>
        <dbReference type="ARBA" id="ARBA00053449"/>
    </source>
</evidence>
<evidence type="ECO:0000256" key="7">
    <source>
        <dbReference type="ARBA" id="ARBA00022679"/>
    </source>
</evidence>
<evidence type="ECO:0000256" key="3">
    <source>
        <dbReference type="ARBA" id="ARBA00004763"/>
    </source>
</evidence>
<dbReference type="GO" id="GO:0004156">
    <property type="term" value="F:dihydropteroate synthase activity"/>
    <property type="evidence" value="ECO:0007669"/>
    <property type="project" value="UniProtKB-EC"/>
</dbReference>
<dbReference type="SUPFAM" id="SSF51717">
    <property type="entry name" value="Dihydropteroate synthetase-like"/>
    <property type="match status" value="1"/>
</dbReference>
<dbReference type="Proteomes" id="UP000306980">
    <property type="component" value="Unassembled WGS sequence"/>
</dbReference>
<evidence type="ECO:0000313" key="16">
    <source>
        <dbReference type="Proteomes" id="UP000306980"/>
    </source>
</evidence>
<dbReference type="PROSITE" id="PS00793">
    <property type="entry name" value="DHPS_2"/>
    <property type="match status" value="1"/>
</dbReference>
<evidence type="ECO:0000256" key="9">
    <source>
        <dbReference type="ARBA" id="ARBA00022842"/>
    </source>
</evidence>
<keyword evidence="9 13" id="KW-0460">Magnesium</keyword>
<evidence type="ECO:0000256" key="5">
    <source>
        <dbReference type="ARBA" id="ARBA00012458"/>
    </source>
</evidence>
<evidence type="ECO:0000256" key="13">
    <source>
        <dbReference type="RuleBase" id="RU361205"/>
    </source>
</evidence>
<dbReference type="PROSITE" id="PS50972">
    <property type="entry name" value="PTERIN_BINDING"/>
    <property type="match status" value="1"/>
</dbReference>
<evidence type="ECO:0000256" key="4">
    <source>
        <dbReference type="ARBA" id="ARBA00009503"/>
    </source>
</evidence>
<dbReference type="GO" id="GO:0046656">
    <property type="term" value="P:folic acid biosynthetic process"/>
    <property type="evidence" value="ECO:0007669"/>
    <property type="project" value="UniProtKB-KW"/>
</dbReference>
<dbReference type="PANTHER" id="PTHR20941:SF1">
    <property type="entry name" value="FOLIC ACID SYNTHESIS PROTEIN FOL1"/>
    <property type="match status" value="1"/>
</dbReference>
<keyword evidence="8 13" id="KW-0479">Metal-binding</keyword>
<dbReference type="PROSITE" id="PS00792">
    <property type="entry name" value="DHPS_1"/>
    <property type="match status" value="1"/>
</dbReference>